<comment type="caution">
    <text evidence="10">The sequence shown here is derived from an EMBL/GenBank/DDBJ whole genome shotgun (WGS) entry which is preliminary data.</text>
</comment>
<dbReference type="InterPro" id="IPR017871">
    <property type="entry name" value="ABC_transporter-like_CS"/>
</dbReference>
<comment type="similarity">
    <text evidence="2">Belongs to the ABC transporter superfamily.</text>
</comment>
<dbReference type="FunFam" id="3.40.50.300:FF:000016">
    <property type="entry name" value="Oligopeptide ABC transporter ATP-binding component"/>
    <property type="match status" value="1"/>
</dbReference>
<dbReference type="Gene3D" id="3.40.50.300">
    <property type="entry name" value="P-loop containing nucleotide triphosphate hydrolases"/>
    <property type="match status" value="1"/>
</dbReference>
<dbReference type="GO" id="GO:0016887">
    <property type="term" value="F:ATP hydrolysis activity"/>
    <property type="evidence" value="ECO:0007669"/>
    <property type="project" value="InterPro"/>
</dbReference>
<keyword evidence="5" id="KW-0547">Nucleotide-binding</keyword>
<evidence type="ECO:0000256" key="5">
    <source>
        <dbReference type="ARBA" id="ARBA00022741"/>
    </source>
</evidence>
<dbReference type="SUPFAM" id="SSF52540">
    <property type="entry name" value="P-loop containing nucleoside triphosphate hydrolases"/>
    <property type="match status" value="1"/>
</dbReference>
<dbReference type="InterPro" id="IPR003439">
    <property type="entry name" value="ABC_transporter-like_ATP-bd"/>
</dbReference>
<evidence type="ECO:0000256" key="6">
    <source>
        <dbReference type="ARBA" id="ARBA00022840"/>
    </source>
</evidence>
<dbReference type="InterPro" id="IPR027417">
    <property type="entry name" value="P-loop_NTPase"/>
</dbReference>
<evidence type="ECO:0000256" key="4">
    <source>
        <dbReference type="ARBA" id="ARBA00022475"/>
    </source>
</evidence>
<evidence type="ECO:0000259" key="9">
    <source>
        <dbReference type="PROSITE" id="PS50893"/>
    </source>
</evidence>
<dbReference type="GO" id="GO:0015833">
    <property type="term" value="P:peptide transport"/>
    <property type="evidence" value="ECO:0007669"/>
    <property type="project" value="InterPro"/>
</dbReference>
<dbReference type="InterPro" id="IPR013563">
    <property type="entry name" value="Oligopep_ABC_C"/>
</dbReference>
<proteinExistence type="inferred from homology"/>
<dbReference type="PROSITE" id="PS00211">
    <property type="entry name" value="ABC_TRANSPORTER_1"/>
    <property type="match status" value="1"/>
</dbReference>
<dbReference type="NCBIfam" id="TIGR01727">
    <property type="entry name" value="oligo_HPY"/>
    <property type="match status" value="1"/>
</dbReference>
<feature type="domain" description="ABC transporter" evidence="9">
    <location>
        <begin position="6"/>
        <end position="257"/>
    </location>
</feature>
<comment type="subcellular location">
    <subcellularLocation>
        <location evidence="1">Cell membrane</location>
        <topology evidence="1">Peripheral membrane protein</topology>
    </subcellularLocation>
</comment>
<dbReference type="InterPro" id="IPR050388">
    <property type="entry name" value="ABC_Ni/Peptide_Import"/>
</dbReference>
<keyword evidence="3" id="KW-0813">Transport</keyword>
<dbReference type="PROSITE" id="PS50893">
    <property type="entry name" value="ABC_TRANSPORTER_2"/>
    <property type="match status" value="1"/>
</dbReference>
<accession>A0AAE3ZFA4</accession>
<dbReference type="Proteomes" id="UP001180845">
    <property type="component" value="Unassembled WGS sequence"/>
</dbReference>
<reference evidence="10" key="1">
    <citation type="submission" date="2023-07" db="EMBL/GenBank/DDBJ databases">
        <title>Sequencing the genomes of 1000 actinobacteria strains.</title>
        <authorList>
            <person name="Klenk H.-P."/>
        </authorList>
    </citation>
    <scope>NUCLEOTIDE SEQUENCE</scope>
    <source>
        <strain evidence="10">DSM 45977</strain>
    </source>
</reference>
<feature type="region of interest" description="Disordered" evidence="8">
    <location>
        <begin position="328"/>
        <end position="349"/>
    </location>
</feature>
<name>A0AAE3ZFA4_9ACTN</name>
<evidence type="ECO:0000313" key="11">
    <source>
        <dbReference type="Proteomes" id="UP001180845"/>
    </source>
</evidence>
<evidence type="ECO:0000313" key="10">
    <source>
        <dbReference type="EMBL" id="MDR7303842.1"/>
    </source>
</evidence>
<keyword evidence="4" id="KW-1003">Cell membrane</keyword>
<keyword evidence="7" id="KW-0472">Membrane</keyword>
<protein>
    <submittedName>
        <fullName evidence="10">Peptide/nickel transport system ATP-binding protein</fullName>
    </submittedName>
</protein>
<dbReference type="SMART" id="SM00382">
    <property type="entry name" value="AAA"/>
    <property type="match status" value="1"/>
</dbReference>
<evidence type="ECO:0000256" key="1">
    <source>
        <dbReference type="ARBA" id="ARBA00004202"/>
    </source>
</evidence>
<keyword evidence="6 10" id="KW-0067">ATP-binding</keyword>
<dbReference type="EMBL" id="JAVDXW010000001">
    <property type="protein sequence ID" value="MDR7303842.1"/>
    <property type="molecule type" value="Genomic_DNA"/>
</dbReference>
<evidence type="ECO:0000256" key="3">
    <source>
        <dbReference type="ARBA" id="ARBA00022448"/>
    </source>
</evidence>
<dbReference type="RefSeq" id="WP_310276575.1">
    <property type="nucleotide sequence ID" value="NZ_JAVDXW010000001.1"/>
</dbReference>
<dbReference type="AlphaFoldDB" id="A0AAE3ZFA4"/>
<dbReference type="PANTHER" id="PTHR43297:SF2">
    <property type="entry name" value="DIPEPTIDE TRANSPORT ATP-BINDING PROTEIN DPPD"/>
    <property type="match status" value="1"/>
</dbReference>
<evidence type="ECO:0000256" key="2">
    <source>
        <dbReference type="ARBA" id="ARBA00005417"/>
    </source>
</evidence>
<dbReference type="Pfam" id="PF00005">
    <property type="entry name" value="ABC_tran"/>
    <property type="match status" value="1"/>
</dbReference>
<organism evidence="10 11">
    <name type="scientific">Haloactinomyces albus</name>
    <dbReference type="NCBI Taxonomy" id="1352928"/>
    <lineage>
        <taxon>Bacteria</taxon>
        <taxon>Bacillati</taxon>
        <taxon>Actinomycetota</taxon>
        <taxon>Actinomycetes</taxon>
        <taxon>Actinopolysporales</taxon>
        <taxon>Actinopolysporaceae</taxon>
        <taxon>Haloactinomyces</taxon>
    </lineage>
</organism>
<evidence type="ECO:0000256" key="8">
    <source>
        <dbReference type="SAM" id="MobiDB-lite"/>
    </source>
</evidence>
<dbReference type="Pfam" id="PF08352">
    <property type="entry name" value="oligo_HPY"/>
    <property type="match status" value="1"/>
</dbReference>
<sequence length="349" mass="37751">MSTPLLEVRDLHTVFHTARGDVHAVNEVSLSLAPGETLGIVGESGSGKSVLGRTIMGLISGSREVSITGDVTVKGHHVHDMPVTRRRHLWGTDIAMVFQDPMTSLNPVKKVGKHLTEALRLHLRMDRAQAAQRAVELLRQVGIPEPERRLAQYPHELSGGMRQRVVIAMALACGPDLLIADEPTTALDVTVQKQILDLLESLSTQLDMATILISHDLGVVAGRTDRVAVMYAGEVIESADTKRIFDAPRHPYTEALAESIPRLDNPPHTMLRTISGQPANLLEEPRGCRFAPRCRYAQDVCTENEPALTGIEAGGAESGQGSVACHFPLDRAAESTGGPPRETADSMES</sequence>
<gene>
    <name evidence="10" type="ORF">JOF55_004023</name>
</gene>
<dbReference type="InterPro" id="IPR003593">
    <property type="entry name" value="AAA+_ATPase"/>
</dbReference>
<evidence type="ECO:0000256" key="7">
    <source>
        <dbReference type="ARBA" id="ARBA00023136"/>
    </source>
</evidence>
<keyword evidence="11" id="KW-1185">Reference proteome</keyword>
<dbReference type="GO" id="GO:0005524">
    <property type="term" value="F:ATP binding"/>
    <property type="evidence" value="ECO:0007669"/>
    <property type="project" value="UniProtKB-KW"/>
</dbReference>
<dbReference type="CDD" id="cd03257">
    <property type="entry name" value="ABC_NikE_OppD_transporters"/>
    <property type="match status" value="1"/>
</dbReference>
<dbReference type="PANTHER" id="PTHR43297">
    <property type="entry name" value="OLIGOPEPTIDE TRANSPORT ATP-BINDING PROTEIN APPD"/>
    <property type="match status" value="1"/>
</dbReference>
<dbReference type="GO" id="GO:0005886">
    <property type="term" value="C:plasma membrane"/>
    <property type="evidence" value="ECO:0007669"/>
    <property type="project" value="UniProtKB-SubCell"/>
</dbReference>